<keyword evidence="6 10" id="KW-0067">ATP-binding</keyword>
<dbReference type="GO" id="GO:0005886">
    <property type="term" value="C:plasma membrane"/>
    <property type="evidence" value="ECO:0007669"/>
    <property type="project" value="UniProtKB-SubCell"/>
</dbReference>
<keyword evidence="11" id="KW-1185">Reference proteome</keyword>
<dbReference type="GO" id="GO:0016887">
    <property type="term" value="F:ATP hydrolysis activity"/>
    <property type="evidence" value="ECO:0007669"/>
    <property type="project" value="InterPro"/>
</dbReference>
<comment type="caution">
    <text evidence="10">The sequence shown here is derived from an EMBL/GenBank/DDBJ whole genome shotgun (WGS) entry which is preliminary data.</text>
</comment>
<keyword evidence="5" id="KW-0547">Nucleotide-binding</keyword>
<comment type="subcellular location">
    <subcellularLocation>
        <location evidence="1">Cell membrane</location>
    </subcellularLocation>
</comment>
<keyword evidence="3" id="KW-0813">Transport</keyword>
<keyword evidence="8" id="KW-0472">Membrane</keyword>
<dbReference type="InterPro" id="IPR003593">
    <property type="entry name" value="AAA+_ATPase"/>
</dbReference>
<dbReference type="SUPFAM" id="SSF52540">
    <property type="entry name" value="P-loop containing nucleoside triphosphate hydrolases"/>
    <property type="match status" value="1"/>
</dbReference>
<dbReference type="FunFam" id="3.40.50.300:FF:000589">
    <property type="entry name" value="ABC transporter, ATP-binding subunit"/>
    <property type="match status" value="1"/>
</dbReference>
<dbReference type="PANTHER" id="PTHR42711:SF5">
    <property type="entry name" value="ABC TRANSPORTER ATP-BINDING PROTEIN NATA"/>
    <property type="match status" value="1"/>
</dbReference>
<proteinExistence type="inferred from homology"/>
<dbReference type="GO" id="GO:0005524">
    <property type="term" value="F:ATP binding"/>
    <property type="evidence" value="ECO:0007669"/>
    <property type="project" value="UniProtKB-KW"/>
</dbReference>
<dbReference type="Pfam" id="PF00005">
    <property type="entry name" value="ABC_tran"/>
    <property type="match status" value="1"/>
</dbReference>
<evidence type="ECO:0000256" key="8">
    <source>
        <dbReference type="ARBA" id="ARBA00023136"/>
    </source>
</evidence>
<evidence type="ECO:0000256" key="4">
    <source>
        <dbReference type="ARBA" id="ARBA00022475"/>
    </source>
</evidence>
<dbReference type="PANTHER" id="PTHR42711">
    <property type="entry name" value="ABC TRANSPORTER ATP-BINDING PROTEIN"/>
    <property type="match status" value="1"/>
</dbReference>
<dbReference type="AlphaFoldDB" id="A0A2U3DBA5"/>
<evidence type="ECO:0000256" key="6">
    <source>
        <dbReference type="ARBA" id="ARBA00022840"/>
    </source>
</evidence>
<evidence type="ECO:0000256" key="2">
    <source>
        <dbReference type="ARBA" id="ARBA00005417"/>
    </source>
</evidence>
<dbReference type="InterPro" id="IPR003439">
    <property type="entry name" value="ABC_transporter-like_ATP-bd"/>
</dbReference>
<keyword evidence="7" id="KW-1278">Translocase</keyword>
<accession>A0A2U3DBA5</accession>
<evidence type="ECO:0000313" key="11">
    <source>
        <dbReference type="Proteomes" id="UP000245380"/>
    </source>
</evidence>
<evidence type="ECO:0000259" key="9">
    <source>
        <dbReference type="PROSITE" id="PS50893"/>
    </source>
</evidence>
<evidence type="ECO:0000256" key="7">
    <source>
        <dbReference type="ARBA" id="ARBA00022967"/>
    </source>
</evidence>
<reference evidence="10 11" key="1">
    <citation type="submission" date="2016-11" db="EMBL/GenBank/DDBJ databases">
        <title>Comparative genomics of Acidibacillus ferroxidans species.</title>
        <authorList>
            <person name="Oliveira G."/>
            <person name="Nunes G."/>
            <person name="Oliveira R."/>
            <person name="Araujo F."/>
            <person name="Salim A."/>
            <person name="Scholte L."/>
            <person name="Morais D."/>
            <person name="Nancucheo I."/>
            <person name="Johnson D.B."/>
            <person name="Grail B."/>
            <person name="Bittencourt J."/>
            <person name="Valadares R."/>
        </authorList>
    </citation>
    <scope>NUCLEOTIDE SEQUENCE [LARGE SCALE GENOMIC DNA]</scope>
    <source>
        <strain evidence="10 11">Y002</strain>
    </source>
</reference>
<dbReference type="InterPro" id="IPR027417">
    <property type="entry name" value="P-loop_NTPase"/>
</dbReference>
<feature type="domain" description="ABC transporter" evidence="9">
    <location>
        <begin position="5"/>
        <end position="230"/>
    </location>
</feature>
<dbReference type="CDD" id="cd03230">
    <property type="entry name" value="ABC_DR_subfamily_A"/>
    <property type="match status" value="1"/>
</dbReference>
<organism evidence="10 11">
    <name type="scientific">Sulfoacidibacillus thermotolerans</name>
    <name type="common">Acidibacillus sulfuroxidans</name>
    <dbReference type="NCBI Taxonomy" id="1765684"/>
    <lineage>
        <taxon>Bacteria</taxon>
        <taxon>Bacillati</taxon>
        <taxon>Bacillota</taxon>
        <taxon>Bacilli</taxon>
        <taxon>Bacillales</taxon>
        <taxon>Alicyclobacillaceae</taxon>
        <taxon>Sulfoacidibacillus</taxon>
    </lineage>
</organism>
<dbReference type="Proteomes" id="UP000245380">
    <property type="component" value="Unassembled WGS sequence"/>
</dbReference>
<dbReference type="SMART" id="SM00382">
    <property type="entry name" value="AAA"/>
    <property type="match status" value="1"/>
</dbReference>
<dbReference type="EMBL" id="MPDK01000003">
    <property type="protein sequence ID" value="PWI58569.1"/>
    <property type="molecule type" value="Genomic_DNA"/>
</dbReference>
<evidence type="ECO:0000313" key="10">
    <source>
        <dbReference type="EMBL" id="PWI58569.1"/>
    </source>
</evidence>
<gene>
    <name evidence="10" type="ORF">BM613_03385</name>
</gene>
<dbReference type="RefSeq" id="WP_109429766.1">
    <property type="nucleotide sequence ID" value="NZ_MPDK01000003.1"/>
</dbReference>
<name>A0A2U3DBA5_SULT2</name>
<dbReference type="PROSITE" id="PS50893">
    <property type="entry name" value="ABC_TRANSPORTER_2"/>
    <property type="match status" value="1"/>
</dbReference>
<dbReference type="InterPro" id="IPR017871">
    <property type="entry name" value="ABC_transporter-like_CS"/>
</dbReference>
<evidence type="ECO:0000256" key="1">
    <source>
        <dbReference type="ARBA" id="ARBA00004236"/>
    </source>
</evidence>
<dbReference type="InterPro" id="IPR050763">
    <property type="entry name" value="ABC_transporter_ATP-binding"/>
</dbReference>
<evidence type="ECO:0000256" key="3">
    <source>
        <dbReference type="ARBA" id="ARBA00022448"/>
    </source>
</evidence>
<evidence type="ECO:0000256" key="5">
    <source>
        <dbReference type="ARBA" id="ARBA00022741"/>
    </source>
</evidence>
<comment type="similarity">
    <text evidence="2">Belongs to the ABC transporter superfamily.</text>
</comment>
<sequence>MADAIVVEDLHKFYKEKHAVCGVSFRVAKGEIFGIVGPNGAGKTTTLEILEGLRRRDRGSVKVLGLDPQKQARTLRERIGIQFQSTSIQERLKVREALTLFSSLYKKQGNVDRAIESFDLKKVENTYFKDLSGGWKQRLMLALATIHDPELIFLDEPSTGLDPNARREIWALIKQLRDASKTIVITTHYMEEAEKLCDRVAMFKGGEVAALDTPKRLIATSMGMNYLSFLSSTVDRTKLRAIHGVSRVECEGETVKVYCADLQAVSLQVFQLAQEQKWKIDAFCFEMGSLDDLFVQLIGGGEKA</sequence>
<dbReference type="PROSITE" id="PS00211">
    <property type="entry name" value="ABC_TRANSPORTER_1"/>
    <property type="match status" value="1"/>
</dbReference>
<dbReference type="Gene3D" id="3.40.50.300">
    <property type="entry name" value="P-loop containing nucleotide triphosphate hydrolases"/>
    <property type="match status" value="1"/>
</dbReference>
<keyword evidence="4" id="KW-1003">Cell membrane</keyword>
<protein>
    <submittedName>
        <fullName evidence="10">ABC transporter ATP-binding protein</fullName>
    </submittedName>
</protein>
<dbReference type="OrthoDB" id="2290519at2"/>